<evidence type="ECO:0000313" key="11">
    <source>
        <dbReference type="Proteomes" id="UP001633002"/>
    </source>
</evidence>
<dbReference type="Pfam" id="PF00009">
    <property type="entry name" value="GTP_EFTU"/>
    <property type="match status" value="1"/>
</dbReference>
<dbReference type="FunFam" id="2.40.30.10:FF:000008">
    <property type="entry name" value="Translation initiation factor IF-2"/>
    <property type="match status" value="1"/>
</dbReference>
<dbReference type="InterPro" id="IPR036925">
    <property type="entry name" value="TIF_IF2_dom3_sf"/>
</dbReference>
<dbReference type="Pfam" id="PF22042">
    <property type="entry name" value="EF-G_D2"/>
    <property type="match status" value="1"/>
</dbReference>
<dbReference type="FunFam" id="2.40.30.10:FF:000054">
    <property type="entry name" value="Translation initiation factor IF-2"/>
    <property type="match status" value="1"/>
</dbReference>
<comment type="function">
    <text evidence="6">One of the essential components for the initiation of protein synthesis. Protects formylmethionyl-tRNA from spontaneous hydrolysis and promotes its binding to the 30S ribosomal subunits. Also involved in the hydrolysis of GTP during the formation of the 70S ribosomal complex.</text>
</comment>
<dbReference type="InterPro" id="IPR023115">
    <property type="entry name" value="TIF_IF2_dom3"/>
</dbReference>
<evidence type="ECO:0000256" key="6">
    <source>
        <dbReference type="ARBA" id="ARBA00025162"/>
    </source>
</evidence>
<dbReference type="InterPro" id="IPR044145">
    <property type="entry name" value="IF2_II"/>
</dbReference>
<dbReference type="PROSITE" id="PS01176">
    <property type="entry name" value="IF2"/>
    <property type="match status" value="1"/>
</dbReference>
<evidence type="ECO:0000256" key="7">
    <source>
        <dbReference type="ARBA" id="ARBA00044105"/>
    </source>
</evidence>
<evidence type="ECO:0000259" key="9">
    <source>
        <dbReference type="PROSITE" id="PS51722"/>
    </source>
</evidence>
<evidence type="ECO:0000256" key="4">
    <source>
        <dbReference type="ARBA" id="ARBA00022917"/>
    </source>
</evidence>
<dbReference type="CDD" id="cd03692">
    <property type="entry name" value="mtIF2_IVc"/>
    <property type="match status" value="1"/>
</dbReference>
<dbReference type="AlphaFoldDB" id="A0ABD3HBS0"/>
<dbReference type="InterPro" id="IPR000178">
    <property type="entry name" value="TF_IF2_bacterial-like"/>
</dbReference>
<dbReference type="Pfam" id="PF04760">
    <property type="entry name" value="IF2_N"/>
    <property type="match status" value="1"/>
</dbReference>
<evidence type="ECO:0000256" key="5">
    <source>
        <dbReference type="ARBA" id="ARBA00023134"/>
    </source>
</evidence>
<dbReference type="HAMAP" id="MF_00100_B">
    <property type="entry name" value="IF_2_B"/>
    <property type="match status" value="1"/>
</dbReference>
<dbReference type="InterPro" id="IPR009000">
    <property type="entry name" value="Transl_B-barrel_sf"/>
</dbReference>
<dbReference type="CDD" id="cd03702">
    <property type="entry name" value="IF2_mtIF2_II"/>
    <property type="match status" value="1"/>
</dbReference>
<evidence type="ECO:0000256" key="8">
    <source>
        <dbReference type="SAM" id="MobiDB-lite"/>
    </source>
</evidence>
<dbReference type="InterPro" id="IPR000795">
    <property type="entry name" value="T_Tr_GTP-bd_dom"/>
</dbReference>
<keyword evidence="11" id="KW-1185">Reference proteome</keyword>
<protein>
    <recommendedName>
        <fullName evidence="7">Translation initiation factor IF-2, chloroplastic</fullName>
    </recommendedName>
</protein>
<dbReference type="FunFam" id="3.40.50.10050:FF:000001">
    <property type="entry name" value="Translation initiation factor IF-2"/>
    <property type="match status" value="1"/>
</dbReference>
<evidence type="ECO:0000313" key="10">
    <source>
        <dbReference type="EMBL" id="KAL3688306.1"/>
    </source>
</evidence>
<dbReference type="GO" id="GO:0005525">
    <property type="term" value="F:GTP binding"/>
    <property type="evidence" value="ECO:0007669"/>
    <property type="project" value="UniProtKB-KW"/>
</dbReference>
<dbReference type="InterPro" id="IPR006847">
    <property type="entry name" value="IF2_N"/>
</dbReference>
<gene>
    <name evidence="10" type="ORF">R1sor_014615</name>
</gene>
<name>A0ABD3HBS0_9MARC</name>
<keyword evidence="5" id="KW-0342">GTP-binding</keyword>
<reference evidence="10 11" key="1">
    <citation type="submission" date="2024-09" db="EMBL/GenBank/DDBJ databases">
        <title>Chromosome-scale assembly of Riccia sorocarpa.</title>
        <authorList>
            <person name="Paukszto L."/>
        </authorList>
    </citation>
    <scope>NUCLEOTIDE SEQUENCE [LARGE SCALE GENOMIC DNA]</scope>
    <source>
        <strain evidence="10">LP-2024</strain>
        <tissue evidence="10">Aerial parts of the thallus</tissue>
    </source>
</reference>
<evidence type="ECO:0000256" key="1">
    <source>
        <dbReference type="ARBA" id="ARBA00007733"/>
    </source>
</evidence>
<dbReference type="SUPFAM" id="SSF52156">
    <property type="entry name" value="Initiation factor IF2/eIF5b, domain 3"/>
    <property type="match status" value="1"/>
</dbReference>
<dbReference type="SUPFAM" id="SSF52540">
    <property type="entry name" value="P-loop containing nucleoside triphosphate hydrolases"/>
    <property type="match status" value="1"/>
</dbReference>
<sequence length="1188" mass="127087">MAALSVTVGVGSSPGVSILSFSSIRFSQKKNVSSGMSVLNVGFDSSMRISFRGIRRRSLFGKSISRRVCRKAVTECMLTTATSTEDATVRSLMEDEDAEAVPPLSSKPVFTMRPPLKVTSNDENSVPVLKPNPRPPLKLKLRNSAAPSPPAQSEKINGESDDFRLNFKSKPNERREPPNGAESTYKVAYRAGENVESADSVQSLGQILKKVEDMEKTSPATEPRKPSFAPPSRPKAPVRAQPQANSPQVWRPGQGNETSGDRGQESARPSGTGRDMIQSFRPDANFRAQTRANPVVRPKPAAESTSAANEKPARKGPILRDVGAGPRTVKASAVAVAPSAVAPGKFPQSAAKGKEEWRKKAAQNVSDGARRRIVSKNKDADAAAGDFGIPGVGKERRGRKFTKASRKAAKAELARAAAPVRVDILEVGKEGMSVQDLAAKLAVNDGEVVKTLFMKGIATMVNQTLDEEAVKLVCKEFGVEVIEAGTAKVEEMAKKTTEFLDDEDLDFLVTRPPVVTIMGHVDHGKTSLLDFIRKSKVAAGEAGGITQGIGAYRVMVQINDEKQPCVFLDTPGHQAFSAMRARGARVTDIAVIVVAADDGVRPQTLEAIAHAKAANVPIVVAINKIDKPGANVERVMQELASNGLMVEDWGGDVPAVQVSAKTGQNVELLLETLVIVAEIQDLRANPSRSAKGTVIEASLDKTKGTLATLLIQNGTLRKGDVVLCGESYGKVRALLDDTGARVEEAGPSTAVQVIGLNNVPVAGDEFEIVESIDEARGIADERAVRIREERLAARAGEGKVTLASLATAVAAGQESGGAERHQLNVIMKVDVQGSVEAIREALQELPQDTVFLRFLMQAAGEVSASDIDLAIASDAIVVAFNVGVPTTVQSMAEKEGIEIRSYNVIYELLDDMRKAMEGLLEVVTEEIPIGQAEVRAVFGSGSGRVAGCMVNEGKLVKGCGVRVMRGSKEVHKGTLDSLRRVKEMAKEVVAGLECGIGVSGFTEWQEGDTLEAFNEVDKRRSLEEASVRSVEATASVNSYVRTWPVKLEPMTILGLVAFRGRFIRLKKKLLTLGFKKQRPGGDSAGSVGSGLYKKATTVGTYKDLRKQVLARNVQRGSVNQNAALLEFPDEKEVKEVLSLSNKKNPPAWMASPLKRSGHSGLLLKVILTVLLGNSGKLSSSPGRRKQGA</sequence>
<dbReference type="EMBL" id="JBJQOH010000004">
    <property type="protein sequence ID" value="KAL3688306.1"/>
    <property type="molecule type" value="Genomic_DNA"/>
</dbReference>
<comment type="caution">
    <text evidence="10">The sequence shown here is derived from an EMBL/GenBank/DDBJ whole genome shotgun (WGS) entry which is preliminary data.</text>
</comment>
<dbReference type="SUPFAM" id="SSF50447">
    <property type="entry name" value="Translation proteins"/>
    <property type="match status" value="2"/>
</dbReference>
<keyword evidence="4" id="KW-0648">Protein biosynthesis</keyword>
<dbReference type="Gene3D" id="3.40.50.300">
    <property type="entry name" value="P-loop containing nucleotide triphosphate hydrolases"/>
    <property type="match status" value="1"/>
</dbReference>
<dbReference type="PANTHER" id="PTHR43381:SF5">
    <property type="entry name" value="TR-TYPE G DOMAIN-CONTAINING PROTEIN"/>
    <property type="match status" value="1"/>
</dbReference>
<dbReference type="FunFam" id="3.40.50.300:FF:000019">
    <property type="entry name" value="Translation initiation factor IF-2"/>
    <property type="match status" value="1"/>
</dbReference>
<dbReference type="PROSITE" id="PS51722">
    <property type="entry name" value="G_TR_2"/>
    <property type="match status" value="1"/>
</dbReference>
<evidence type="ECO:0000256" key="3">
    <source>
        <dbReference type="ARBA" id="ARBA00022741"/>
    </source>
</evidence>
<feature type="region of interest" description="Disordered" evidence="8">
    <location>
        <begin position="95"/>
        <end position="182"/>
    </location>
</feature>
<feature type="compositionally biased region" description="Basic and acidic residues" evidence="8">
    <location>
        <begin position="156"/>
        <end position="177"/>
    </location>
</feature>
<feature type="domain" description="Tr-type G" evidence="9">
    <location>
        <begin position="510"/>
        <end position="681"/>
    </location>
</feature>
<dbReference type="NCBIfam" id="TIGR00231">
    <property type="entry name" value="small_GTP"/>
    <property type="match status" value="1"/>
</dbReference>
<dbReference type="GO" id="GO:0003743">
    <property type="term" value="F:translation initiation factor activity"/>
    <property type="evidence" value="ECO:0007669"/>
    <property type="project" value="UniProtKB-KW"/>
</dbReference>
<dbReference type="CDD" id="cd01887">
    <property type="entry name" value="IF2_eIF5B"/>
    <property type="match status" value="1"/>
</dbReference>
<keyword evidence="2" id="KW-0396">Initiation factor</keyword>
<evidence type="ECO:0000256" key="2">
    <source>
        <dbReference type="ARBA" id="ARBA00022540"/>
    </source>
</evidence>
<accession>A0ABD3HBS0</accession>
<dbReference type="Proteomes" id="UP001633002">
    <property type="component" value="Unassembled WGS sequence"/>
</dbReference>
<dbReference type="PANTHER" id="PTHR43381">
    <property type="entry name" value="TRANSLATION INITIATION FACTOR IF-2-RELATED"/>
    <property type="match status" value="1"/>
</dbReference>
<dbReference type="InterPro" id="IPR015760">
    <property type="entry name" value="TIF_IF2"/>
</dbReference>
<feature type="region of interest" description="Disordered" evidence="8">
    <location>
        <begin position="345"/>
        <end position="368"/>
    </location>
</feature>
<proteinExistence type="inferred from homology"/>
<dbReference type="Gene3D" id="2.40.30.10">
    <property type="entry name" value="Translation factors"/>
    <property type="match status" value="2"/>
</dbReference>
<dbReference type="PRINTS" id="PR00315">
    <property type="entry name" value="ELONGATNFCT"/>
</dbReference>
<comment type="similarity">
    <text evidence="1">Belongs to the TRAFAC class translation factor GTPase superfamily. Classic translation factor GTPase family. IF-2 subfamily.</text>
</comment>
<keyword evidence="3" id="KW-0547">Nucleotide-binding</keyword>
<feature type="region of interest" description="Disordered" evidence="8">
    <location>
        <begin position="208"/>
        <end position="320"/>
    </location>
</feature>
<dbReference type="Pfam" id="PF11987">
    <property type="entry name" value="IF-2"/>
    <property type="match status" value="1"/>
</dbReference>
<dbReference type="NCBIfam" id="TIGR00487">
    <property type="entry name" value="IF-2"/>
    <property type="match status" value="1"/>
</dbReference>
<organism evidence="10 11">
    <name type="scientific">Riccia sorocarpa</name>
    <dbReference type="NCBI Taxonomy" id="122646"/>
    <lineage>
        <taxon>Eukaryota</taxon>
        <taxon>Viridiplantae</taxon>
        <taxon>Streptophyta</taxon>
        <taxon>Embryophyta</taxon>
        <taxon>Marchantiophyta</taxon>
        <taxon>Marchantiopsida</taxon>
        <taxon>Marchantiidae</taxon>
        <taxon>Marchantiales</taxon>
        <taxon>Ricciaceae</taxon>
        <taxon>Riccia</taxon>
    </lineage>
</organism>
<dbReference type="InterPro" id="IPR027417">
    <property type="entry name" value="P-loop_NTPase"/>
</dbReference>
<dbReference type="Gene3D" id="3.40.50.10050">
    <property type="entry name" value="Translation initiation factor IF- 2, domain 3"/>
    <property type="match status" value="1"/>
</dbReference>
<dbReference type="InterPro" id="IPR005225">
    <property type="entry name" value="Small_GTP-bd"/>
</dbReference>
<dbReference type="InterPro" id="IPR053905">
    <property type="entry name" value="EF-G-like_DII"/>
</dbReference>